<dbReference type="GO" id="GO:0043565">
    <property type="term" value="F:sequence-specific DNA binding"/>
    <property type="evidence" value="ECO:0007669"/>
    <property type="project" value="InterPro"/>
</dbReference>
<dbReference type="EMBL" id="LAZR01024142">
    <property type="protein sequence ID" value="KKL76146.1"/>
    <property type="molecule type" value="Genomic_DNA"/>
</dbReference>
<dbReference type="SUPFAM" id="SSF46785">
    <property type="entry name" value="Winged helix' DNA-binding domain"/>
    <property type="match status" value="1"/>
</dbReference>
<dbReference type="Pfam" id="PF13412">
    <property type="entry name" value="HTH_24"/>
    <property type="match status" value="1"/>
</dbReference>
<accession>A0A0F9FCF9</accession>
<proteinExistence type="predicted"/>
<dbReference type="InterPro" id="IPR011991">
    <property type="entry name" value="ArsR-like_HTH"/>
</dbReference>
<dbReference type="InterPro" id="IPR036390">
    <property type="entry name" value="WH_DNA-bd_sf"/>
</dbReference>
<protein>
    <recommendedName>
        <fullName evidence="1">HTH arsR-type domain-containing protein</fullName>
    </recommendedName>
</protein>
<dbReference type="GO" id="GO:0003700">
    <property type="term" value="F:DNA-binding transcription factor activity"/>
    <property type="evidence" value="ECO:0007669"/>
    <property type="project" value="InterPro"/>
</dbReference>
<dbReference type="PANTHER" id="PTHR38600">
    <property type="entry name" value="TRANSCRIPTIONAL REGULATORY PROTEIN"/>
    <property type="match status" value="1"/>
</dbReference>
<organism evidence="2">
    <name type="scientific">marine sediment metagenome</name>
    <dbReference type="NCBI Taxonomy" id="412755"/>
    <lineage>
        <taxon>unclassified sequences</taxon>
        <taxon>metagenomes</taxon>
        <taxon>ecological metagenomes</taxon>
    </lineage>
</organism>
<dbReference type="Gene3D" id="1.10.10.10">
    <property type="entry name" value="Winged helix-like DNA-binding domain superfamily/Winged helix DNA-binding domain"/>
    <property type="match status" value="1"/>
</dbReference>
<evidence type="ECO:0000259" key="1">
    <source>
        <dbReference type="SMART" id="SM00418"/>
    </source>
</evidence>
<evidence type="ECO:0000313" key="2">
    <source>
        <dbReference type="EMBL" id="KKL76146.1"/>
    </source>
</evidence>
<reference evidence="2" key="1">
    <citation type="journal article" date="2015" name="Nature">
        <title>Complex archaea that bridge the gap between prokaryotes and eukaryotes.</title>
        <authorList>
            <person name="Spang A."/>
            <person name="Saw J.H."/>
            <person name="Jorgensen S.L."/>
            <person name="Zaremba-Niedzwiedzka K."/>
            <person name="Martijn J."/>
            <person name="Lind A.E."/>
            <person name="van Eijk R."/>
            <person name="Schleper C."/>
            <person name="Guy L."/>
            <person name="Ettema T.J."/>
        </authorList>
    </citation>
    <scope>NUCLEOTIDE SEQUENCE</scope>
</reference>
<feature type="domain" description="HTH arsR-type" evidence="1">
    <location>
        <begin position="3"/>
        <end position="84"/>
    </location>
</feature>
<dbReference type="CDD" id="cd00090">
    <property type="entry name" value="HTH_ARSR"/>
    <property type="match status" value="1"/>
</dbReference>
<name>A0A0F9FCF9_9ZZZZ</name>
<dbReference type="AlphaFoldDB" id="A0A0F9FCF9"/>
<dbReference type="SMART" id="SM00418">
    <property type="entry name" value="HTH_ARSR"/>
    <property type="match status" value="1"/>
</dbReference>
<dbReference type="PANTHER" id="PTHR38600:SF2">
    <property type="entry name" value="SLL0088 PROTEIN"/>
    <property type="match status" value="1"/>
</dbReference>
<dbReference type="PRINTS" id="PR00033">
    <property type="entry name" value="HTHASNC"/>
</dbReference>
<dbReference type="InterPro" id="IPR001845">
    <property type="entry name" value="HTH_ArsR_DNA-bd_dom"/>
</dbReference>
<sequence length="217" mass="24496">MVAALQMQSTRQQILEYLQRQGRATVKELGKLLGLTSTGIRQHLTVLERDGLVDAHEERGRVGRPTLVYSLTEKADSLFPKTYDALASVLLEEVRSSQGNERLHELLHKVAERMAVPYRERVQGKPLSGRVRETARIMEEQGCLIDVREAEGDEYYIDEFTCPFPKVAQQDRAVCALHVDFVRILTGADTRLTQSLLRGERACTYRVRGTVKSAVKA</sequence>
<dbReference type="InterPro" id="IPR000485">
    <property type="entry name" value="AsnC-type_HTH_dom"/>
</dbReference>
<gene>
    <name evidence="2" type="ORF">LCGC14_2047810</name>
</gene>
<dbReference type="InterPro" id="IPR036388">
    <property type="entry name" value="WH-like_DNA-bd_sf"/>
</dbReference>
<comment type="caution">
    <text evidence="2">The sequence shown here is derived from an EMBL/GenBank/DDBJ whole genome shotgun (WGS) entry which is preliminary data.</text>
</comment>